<dbReference type="GO" id="GO:0016787">
    <property type="term" value="F:hydrolase activity"/>
    <property type="evidence" value="ECO:0007669"/>
    <property type="project" value="UniProtKB-KW"/>
</dbReference>
<dbReference type="Gene3D" id="3.40.50.1110">
    <property type="entry name" value="SGNH hydrolase"/>
    <property type="match status" value="1"/>
</dbReference>
<organism evidence="3 4">
    <name type="scientific">Antrihabitans spumae</name>
    <dbReference type="NCBI Taxonomy" id="3373370"/>
    <lineage>
        <taxon>Bacteria</taxon>
        <taxon>Bacillati</taxon>
        <taxon>Actinomycetota</taxon>
        <taxon>Actinomycetes</taxon>
        <taxon>Mycobacteriales</taxon>
        <taxon>Nocardiaceae</taxon>
        <taxon>Antrihabitans</taxon>
    </lineage>
</organism>
<proteinExistence type="predicted"/>
<dbReference type="Pfam" id="PF13472">
    <property type="entry name" value="Lipase_GDSL_2"/>
    <property type="match status" value="1"/>
</dbReference>
<name>A0ABW7KIK9_9NOCA</name>
<dbReference type="InterPro" id="IPR013830">
    <property type="entry name" value="SGNH_hydro"/>
</dbReference>
<reference evidence="4 5" key="1">
    <citation type="submission" date="2024-10" db="EMBL/GenBank/DDBJ databases">
        <authorList>
            <person name="Riesco R."/>
        </authorList>
    </citation>
    <scope>NUCLEOTIDE SEQUENCE [LARGE SCALE GENOMIC DNA]</scope>
    <source>
        <strain evidence="3 4">NCIMB 15448</strain>
        <strain evidence="2 5">NCIMB 15450</strain>
    </source>
</reference>
<protein>
    <submittedName>
        <fullName evidence="3">SGNH/GDSL hydrolase family protein</fullName>
    </submittedName>
</protein>
<dbReference type="RefSeq" id="WP_395124302.1">
    <property type="nucleotide sequence ID" value="NZ_JBIMSN010000126.1"/>
</dbReference>
<dbReference type="EMBL" id="JBIMSP010000012">
    <property type="protein sequence ID" value="MFH5242293.1"/>
    <property type="molecule type" value="Genomic_DNA"/>
</dbReference>
<dbReference type="InterPro" id="IPR036514">
    <property type="entry name" value="SGNH_hydro_sf"/>
</dbReference>
<gene>
    <name evidence="3" type="ORF">ACHIPV_10400</name>
    <name evidence="2" type="ORF">ACHIRB_25365</name>
</gene>
<dbReference type="Proteomes" id="UP001609219">
    <property type="component" value="Unassembled WGS sequence"/>
</dbReference>
<dbReference type="EMBL" id="JBIMSN010000126">
    <property type="protein sequence ID" value="MFH5231872.1"/>
    <property type="molecule type" value="Genomic_DNA"/>
</dbReference>
<dbReference type="Proteomes" id="UP001609176">
    <property type="component" value="Unassembled WGS sequence"/>
</dbReference>
<accession>A0ABW7KIK9</accession>
<evidence type="ECO:0000313" key="4">
    <source>
        <dbReference type="Proteomes" id="UP001609176"/>
    </source>
</evidence>
<evidence type="ECO:0000313" key="5">
    <source>
        <dbReference type="Proteomes" id="UP001609219"/>
    </source>
</evidence>
<feature type="domain" description="SGNH hydrolase-type esterase" evidence="1">
    <location>
        <begin position="208"/>
        <end position="394"/>
    </location>
</feature>
<keyword evidence="3" id="KW-0378">Hydrolase</keyword>
<comment type="caution">
    <text evidence="3">The sequence shown here is derived from an EMBL/GenBank/DDBJ whole genome shotgun (WGS) entry which is preliminary data.</text>
</comment>
<keyword evidence="5" id="KW-1185">Reference proteome</keyword>
<evidence type="ECO:0000313" key="3">
    <source>
        <dbReference type="EMBL" id="MFH5242293.1"/>
    </source>
</evidence>
<dbReference type="SUPFAM" id="SSF52266">
    <property type="entry name" value="SGNH hydrolase"/>
    <property type="match status" value="1"/>
</dbReference>
<sequence length="409" mass="44555">MGWNDTGLDLATRDFVNLELNLLRGVHTERVIFGPNGQWPAVNGSSAALTNCGLRMVIDVPEPTTRWRMGFQNFNQGNLVAANALTGKGIKVGRHVRTGGNRTGNFVASSAVSLVSSDFTIPGDGSYYLTSWFTDPTEQLDGEHILAVGYTQESSTAVINSVGECWQWATSTSALDDTVTTSGTLRANTPLGWYIEYETFTARNQYLFLGDSIMEGITGLVGTSTSTIRGIPMGRTWPRRWADQMGCLASVSAMAGFQASVWNNALLDPYLWDRYNLATTDYKALIVHHGTNDINTGDSLATLKASYVNMIEKAFTKMGKRVPLILVTLLPRTGFDATKNGIRRNFNAWLHELPLGAVACMDPTLDFQLGTSLANQDSNAVSMYTDGIHPSYQGLESLRKLAATTIPLA</sequence>
<evidence type="ECO:0000259" key="1">
    <source>
        <dbReference type="Pfam" id="PF13472"/>
    </source>
</evidence>
<evidence type="ECO:0000313" key="2">
    <source>
        <dbReference type="EMBL" id="MFH5231872.1"/>
    </source>
</evidence>